<dbReference type="NCBIfam" id="NF005822">
    <property type="entry name" value="PRK07708.1"/>
    <property type="match status" value="1"/>
</dbReference>
<gene>
    <name evidence="2" type="ORF">ACFQ38_12695</name>
</gene>
<dbReference type="Gene3D" id="3.30.420.10">
    <property type="entry name" value="Ribonuclease H-like superfamily/Ribonuclease H"/>
    <property type="match status" value="1"/>
</dbReference>
<dbReference type="SUPFAM" id="SSF53098">
    <property type="entry name" value="Ribonuclease H-like"/>
    <property type="match status" value="1"/>
</dbReference>
<feature type="domain" description="RNase H type-1" evidence="1">
    <location>
        <begin position="70"/>
        <end position="207"/>
    </location>
</feature>
<evidence type="ECO:0000313" key="3">
    <source>
        <dbReference type="Proteomes" id="UP001597231"/>
    </source>
</evidence>
<sequence>MKGKLEWIYKSSKALETTFRSDEMEAVQAVMIAEDLKRTGRLKAVTFIDQAGTPWTVKELQNYLKEIDTEPHNITVYFDGGFDVSSKTAGLGCVIYYEQNGKSYRLRRNALVSELVSNNEAEYAALHLAVQELDFLNVHHLPVMFKGDSRVVINHLSEEWPVIEQHLYSWADRIVGKLKALGIRPEYELVARKANMEADRLAAQALKGIDIMAISERE</sequence>
<organism evidence="2 3">
    <name type="scientific">Sporosarcina contaminans</name>
    <dbReference type="NCBI Taxonomy" id="633403"/>
    <lineage>
        <taxon>Bacteria</taxon>
        <taxon>Bacillati</taxon>
        <taxon>Bacillota</taxon>
        <taxon>Bacilli</taxon>
        <taxon>Bacillales</taxon>
        <taxon>Caryophanaceae</taxon>
        <taxon>Sporosarcina</taxon>
    </lineage>
</organism>
<dbReference type="Proteomes" id="UP001597231">
    <property type="component" value="Unassembled WGS sequence"/>
</dbReference>
<evidence type="ECO:0000259" key="1">
    <source>
        <dbReference type="PROSITE" id="PS50879"/>
    </source>
</evidence>
<dbReference type="RefSeq" id="WP_381481282.1">
    <property type="nucleotide sequence ID" value="NZ_JBHTLT010000103.1"/>
</dbReference>
<evidence type="ECO:0000313" key="2">
    <source>
        <dbReference type="EMBL" id="MFD1205948.1"/>
    </source>
</evidence>
<proteinExistence type="predicted"/>
<dbReference type="CDD" id="cd09279">
    <property type="entry name" value="RNase_HI_like"/>
    <property type="match status" value="1"/>
</dbReference>
<reference evidence="3" key="1">
    <citation type="journal article" date="2019" name="Int. J. Syst. Evol. Microbiol.">
        <title>The Global Catalogue of Microorganisms (GCM) 10K type strain sequencing project: providing services to taxonomists for standard genome sequencing and annotation.</title>
        <authorList>
            <consortium name="The Broad Institute Genomics Platform"/>
            <consortium name="The Broad Institute Genome Sequencing Center for Infectious Disease"/>
            <person name="Wu L."/>
            <person name="Ma J."/>
        </authorList>
    </citation>
    <scope>NUCLEOTIDE SEQUENCE [LARGE SCALE GENOMIC DNA]</scope>
    <source>
        <strain evidence="3">CCUG 53915</strain>
    </source>
</reference>
<dbReference type="InterPro" id="IPR036397">
    <property type="entry name" value="RNaseH_sf"/>
</dbReference>
<name>A0ABW3TZL7_9BACL</name>
<dbReference type="InterPro" id="IPR012337">
    <property type="entry name" value="RNaseH-like_sf"/>
</dbReference>
<dbReference type="PROSITE" id="PS50879">
    <property type="entry name" value="RNASE_H_1"/>
    <property type="match status" value="1"/>
</dbReference>
<accession>A0ABW3TZL7</accession>
<comment type="caution">
    <text evidence="2">The sequence shown here is derived from an EMBL/GenBank/DDBJ whole genome shotgun (WGS) entry which is preliminary data.</text>
</comment>
<dbReference type="Pfam" id="PF13456">
    <property type="entry name" value="RVT_3"/>
    <property type="match status" value="1"/>
</dbReference>
<dbReference type="EMBL" id="JBHTLT010000103">
    <property type="protein sequence ID" value="MFD1205948.1"/>
    <property type="molecule type" value="Genomic_DNA"/>
</dbReference>
<protein>
    <submittedName>
        <fullName evidence="2">Reverse transcriptase-like protein</fullName>
    </submittedName>
</protein>
<dbReference type="InterPro" id="IPR002156">
    <property type="entry name" value="RNaseH_domain"/>
</dbReference>
<keyword evidence="3" id="KW-1185">Reference proteome</keyword>